<evidence type="ECO:0000313" key="6">
    <source>
        <dbReference type="EMBL" id="MDT0478229.1"/>
    </source>
</evidence>
<dbReference type="Proteomes" id="UP001180489">
    <property type="component" value="Unassembled WGS sequence"/>
</dbReference>
<keyword evidence="5" id="KW-0998">Cell outer membrane</keyword>
<dbReference type="PANTHER" id="PTHR38776:SF1">
    <property type="entry name" value="MLTA-INTERACTING PROTEIN-RELATED"/>
    <property type="match status" value="1"/>
</dbReference>
<evidence type="ECO:0000256" key="4">
    <source>
        <dbReference type="ARBA" id="ARBA00023136"/>
    </source>
</evidence>
<reference evidence="6" key="1">
    <citation type="submission" date="2024-05" db="EMBL/GenBank/DDBJ databases">
        <title>30 novel species of actinomycetes from the DSMZ collection.</title>
        <authorList>
            <person name="Nouioui I."/>
        </authorList>
    </citation>
    <scope>NUCLEOTIDE SEQUENCE</scope>
    <source>
        <strain evidence="6">DSM 41014</strain>
    </source>
</reference>
<evidence type="ECO:0000256" key="3">
    <source>
        <dbReference type="ARBA" id="ARBA00022729"/>
    </source>
</evidence>
<protein>
    <submittedName>
        <fullName evidence="6">MipA/OmpV family protein</fullName>
    </submittedName>
</protein>
<sequence length="80" mass="9198">YNNYYFGVSEQESLRTGIKAYNADSSVTPYVNVSASYAISPRWSAFISQYLEYLSDEQKDSPLVDNRVDSKTKIGFNYQF</sequence>
<proteinExistence type="inferred from homology"/>
<name>A0ABU2UYK1_9ACTN</name>
<evidence type="ECO:0000256" key="5">
    <source>
        <dbReference type="ARBA" id="ARBA00023237"/>
    </source>
</evidence>
<gene>
    <name evidence="6" type="ORF">RM863_39595</name>
</gene>
<keyword evidence="3" id="KW-0732">Signal</keyword>
<dbReference type="Pfam" id="PF06629">
    <property type="entry name" value="MipA"/>
    <property type="match status" value="1"/>
</dbReference>
<dbReference type="EMBL" id="JAVRFF010000248">
    <property type="protein sequence ID" value="MDT0478229.1"/>
    <property type="molecule type" value="Genomic_DNA"/>
</dbReference>
<evidence type="ECO:0000256" key="2">
    <source>
        <dbReference type="ARBA" id="ARBA00005722"/>
    </source>
</evidence>
<evidence type="ECO:0000256" key="1">
    <source>
        <dbReference type="ARBA" id="ARBA00004442"/>
    </source>
</evidence>
<comment type="subcellular location">
    <subcellularLocation>
        <location evidence="1">Cell outer membrane</location>
    </subcellularLocation>
</comment>
<dbReference type="PANTHER" id="PTHR38776">
    <property type="entry name" value="MLTA-INTERACTING PROTEIN-RELATED"/>
    <property type="match status" value="1"/>
</dbReference>
<keyword evidence="4" id="KW-0472">Membrane</keyword>
<keyword evidence="7" id="KW-1185">Reference proteome</keyword>
<accession>A0ABU2UYK1</accession>
<organism evidence="6 7">
    <name type="scientific">Streptomyces hintoniae</name>
    <dbReference type="NCBI Taxonomy" id="3075521"/>
    <lineage>
        <taxon>Bacteria</taxon>
        <taxon>Bacillati</taxon>
        <taxon>Actinomycetota</taxon>
        <taxon>Actinomycetes</taxon>
        <taxon>Kitasatosporales</taxon>
        <taxon>Streptomycetaceae</taxon>
        <taxon>Streptomyces</taxon>
    </lineage>
</organism>
<feature type="non-terminal residue" evidence="6">
    <location>
        <position position="1"/>
    </location>
</feature>
<comment type="caution">
    <text evidence="6">The sequence shown here is derived from an EMBL/GenBank/DDBJ whole genome shotgun (WGS) entry which is preliminary data.</text>
</comment>
<evidence type="ECO:0000313" key="7">
    <source>
        <dbReference type="Proteomes" id="UP001180489"/>
    </source>
</evidence>
<dbReference type="InterPro" id="IPR010583">
    <property type="entry name" value="MipA"/>
</dbReference>
<comment type="similarity">
    <text evidence="2">Belongs to the MipA/OmpV family.</text>
</comment>